<dbReference type="GO" id="GO:0006412">
    <property type="term" value="P:translation"/>
    <property type="evidence" value="ECO:0007669"/>
    <property type="project" value="InterPro"/>
</dbReference>
<evidence type="ECO:0000256" key="3">
    <source>
        <dbReference type="ARBA" id="ARBA00023274"/>
    </source>
</evidence>
<keyword evidence="4" id="KW-0496">Mitochondrion</keyword>
<proteinExistence type="inferred from homology"/>
<dbReference type="Gene3D" id="1.10.287.1480">
    <property type="match status" value="1"/>
</dbReference>
<reference evidence="4" key="1">
    <citation type="submission" date="2020-12" db="EMBL/GenBank/DDBJ databases">
        <authorList>
            <person name="Xu Q."/>
            <person name="Chen N."/>
        </authorList>
    </citation>
    <scope>NUCLEOTIDE SEQUENCE</scope>
    <source>
        <strain evidence="4">CNS00217</strain>
    </source>
</reference>
<dbReference type="PANTHER" id="PTHR19836:SF19">
    <property type="entry name" value="SMALL RIBOSOMAL SUBUNIT PROTEIN US14M"/>
    <property type="match status" value="1"/>
</dbReference>
<evidence type="ECO:0000313" key="4">
    <source>
        <dbReference type="EMBL" id="QTI83213.1"/>
    </source>
</evidence>
<dbReference type="PANTHER" id="PTHR19836">
    <property type="entry name" value="30S RIBOSOMAL PROTEIN S14"/>
    <property type="match status" value="1"/>
</dbReference>
<keyword evidence="3" id="KW-0687">Ribonucleoprotein</keyword>
<evidence type="ECO:0000256" key="2">
    <source>
        <dbReference type="ARBA" id="ARBA00022980"/>
    </source>
</evidence>
<dbReference type="Pfam" id="PF00253">
    <property type="entry name" value="Ribosomal_S14"/>
    <property type="match status" value="1"/>
</dbReference>
<gene>
    <name evidence="4" type="primary">rps14</name>
</gene>
<protein>
    <submittedName>
        <fullName evidence="4">Ribosomal protein S14</fullName>
    </submittedName>
</protein>
<dbReference type="SUPFAM" id="SSF57716">
    <property type="entry name" value="Glucocorticoid receptor-like (DNA-binding domain)"/>
    <property type="match status" value="1"/>
</dbReference>
<organism evidence="4">
    <name type="scientific">Minutocellus polymorphus</name>
    <dbReference type="NCBI Taxonomy" id="265543"/>
    <lineage>
        <taxon>Eukaryota</taxon>
        <taxon>Sar</taxon>
        <taxon>Stramenopiles</taxon>
        <taxon>Ochrophyta</taxon>
        <taxon>Bacillariophyta</taxon>
        <taxon>Mediophyceae</taxon>
        <taxon>Cymatosirophycidae</taxon>
        <taxon>Cymatosirales</taxon>
        <taxon>Cymatosiraceae</taxon>
        <taxon>Minutocellus</taxon>
    </lineage>
</organism>
<dbReference type="EMBL" id="MW417227">
    <property type="protein sequence ID" value="QTI83213.1"/>
    <property type="molecule type" value="Genomic_DNA"/>
</dbReference>
<comment type="similarity">
    <text evidence="1">Belongs to the universal ribosomal protein uS14 family.</text>
</comment>
<evidence type="ECO:0000256" key="1">
    <source>
        <dbReference type="ARBA" id="ARBA00009083"/>
    </source>
</evidence>
<keyword evidence="2 4" id="KW-0689">Ribosomal protein</keyword>
<geneLocation type="mitochondrion" evidence="4"/>
<dbReference type="GO" id="GO:0003735">
    <property type="term" value="F:structural constituent of ribosome"/>
    <property type="evidence" value="ECO:0007669"/>
    <property type="project" value="InterPro"/>
</dbReference>
<dbReference type="GO" id="GO:0005737">
    <property type="term" value="C:cytoplasm"/>
    <property type="evidence" value="ECO:0007669"/>
    <property type="project" value="UniProtKB-ARBA"/>
</dbReference>
<sequence length="99" mass="11565">MKKFHQKEKTNRANVYAFEDIRLILKSIIRNLKLINITRWNAVLKLSSLSKKGVKTRLVNRCILTSRKGKSTNSYRFSRLVFLRLVRAGNISGLKKSTW</sequence>
<accession>A0A8A6KHP2</accession>
<dbReference type="InterPro" id="IPR001209">
    <property type="entry name" value="Ribosomal_uS14"/>
</dbReference>
<dbReference type="AlphaFoldDB" id="A0A8A6KHP2"/>
<dbReference type="GO" id="GO:0015935">
    <property type="term" value="C:small ribosomal subunit"/>
    <property type="evidence" value="ECO:0007669"/>
    <property type="project" value="TreeGrafter"/>
</dbReference>
<name>A0A8A6KHP2_9STRA</name>